<feature type="region of interest" description="Disordered" evidence="1">
    <location>
        <begin position="40"/>
        <end position="62"/>
    </location>
</feature>
<protein>
    <submittedName>
        <fullName evidence="3">Uncharacterized protein</fullName>
    </submittedName>
</protein>
<reference evidence="3" key="1">
    <citation type="submission" date="2022-11" db="UniProtKB">
        <authorList>
            <consortium name="WormBaseParasite"/>
        </authorList>
    </citation>
    <scope>IDENTIFICATION</scope>
</reference>
<proteinExistence type="predicted"/>
<evidence type="ECO:0000313" key="2">
    <source>
        <dbReference type="Proteomes" id="UP000887577"/>
    </source>
</evidence>
<feature type="region of interest" description="Disordered" evidence="1">
    <location>
        <begin position="285"/>
        <end position="337"/>
    </location>
</feature>
<dbReference type="Proteomes" id="UP000887577">
    <property type="component" value="Unplaced"/>
</dbReference>
<evidence type="ECO:0000256" key="1">
    <source>
        <dbReference type="SAM" id="MobiDB-lite"/>
    </source>
</evidence>
<organism evidence="2 3">
    <name type="scientific">Panagrolaimus superbus</name>
    <dbReference type="NCBI Taxonomy" id="310955"/>
    <lineage>
        <taxon>Eukaryota</taxon>
        <taxon>Metazoa</taxon>
        <taxon>Ecdysozoa</taxon>
        <taxon>Nematoda</taxon>
        <taxon>Chromadorea</taxon>
        <taxon>Rhabditida</taxon>
        <taxon>Tylenchina</taxon>
        <taxon>Panagrolaimomorpha</taxon>
        <taxon>Panagrolaimoidea</taxon>
        <taxon>Panagrolaimidae</taxon>
        <taxon>Panagrolaimus</taxon>
    </lineage>
</organism>
<name>A0A914Y0U1_9BILA</name>
<keyword evidence="2" id="KW-1185">Reference proteome</keyword>
<sequence>MHVYTHASTPELATLNDAMPSASMVVDMADCMPSTSEAAEFGINDDDKSSVTSTPPLGFSMDDKAAEKRPATLYARLNKKVQSVYGKATRTALNNALKPTQDAFYKMTGKPTAFKAAQFAPKYWKNQVFNNGIPASFTARTFPMNTYDRKITDPASCYNGSIKNVTEQLEESCGSSNQFVSTLKSLNGYIQKVAEAEVANSPSFVPTAALTKGLQIKKAGHFKTNALHQMMTKISSGGAYQADQRAFICASVLDAYSNNPISAKKPPTPEPVVEIPDAVEEVTPLTETVETEKISKKRRRESKDDKENMPTKLKKREGFGKLKNHKKKSKNDIRKNGKIKIFNRKRNGDMASRKKRIIRKTTEADLYKNETSVRVSGELCGERTTALDLEYLKGRKLNVKTARRKPKPDFGIFCEATWFRKQLLHKTRDYPIAQDDTEVPIQNGVNGAKRKRRGSYMQDKAAQFVYAHILTPEEFHIQPTPFAPPLNIDPCNNYDEIYEEYEQYVKKSHEKHSKKEDFHWEQYEKTKLEQVPNEFRNVEDRLGINQVLSQYIKSEIKEEIKDIDEEMKLYDLPQEKILF</sequence>
<dbReference type="AlphaFoldDB" id="A0A914Y0U1"/>
<dbReference type="WBParaSite" id="PSU_v2.g12835.t1">
    <property type="protein sequence ID" value="PSU_v2.g12835.t1"/>
    <property type="gene ID" value="PSU_v2.g12835"/>
</dbReference>
<evidence type="ECO:0000313" key="3">
    <source>
        <dbReference type="WBParaSite" id="PSU_v2.g12835.t1"/>
    </source>
</evidence>
<accession>A0A914Y0U1</accession>